<protein>
    <recommendedName>
        <fullName evidence="6">DUF1232 domain-containing protein</fullName>
    </recommendedName>
</protein>
<comment type="caution">
    <text evidence="7">The sequence shown here is derived from an EMBL/GenBank/DDBJ whole genome shotgun (WGS) entry which is preliminary data.</text>
</comment>
<dbReference type="GeneID" id="301683004"/>
<organism evidence="7 8">
    <name type="scientific">Limnospira platensis NIES-46</name>
    <dbReference type="NCBI Taxonomy" id="1236695"/>
    <lineage>
        <taxon>Bacteria</taxon>
        <taxon>Bacillati</taxon>
        <taxon>Cyanobacteriota</taxon>
        <taxon>Cyanophyceae</taxon>
        <taxon>Oscillatoriophycideae</taxon>
        <taxon>Oscillatoriales</taxon>
        <taxon>Sirenicapillariaceae</taxon>
        <taxon>Limnospira</taxon>
    </lineage>
</organism>
<name>A0A5M3T8G5_LIMPL</name>
<keyword evidence="4 5" id="KW-0472">Membrane</keyword>
<evidence type="ECO:0000313" key="8">
    <source>
        <dbReference type="Proteomes" id="UP000326169"/>
    </source>
</evidence>
<sequence>MKNIVQSFYLWYRQTLRHAKYRWLLIGGTLIYLISPIDIAPDFIPVIGWIDDGIIATMLVTEVSALVREKIKKRKADDSTSEVGEATDVKTSVVDVAAQEF</sequence>
<feature type="transmembrane region" description="Helical" evidence="5">
    <location>
        <begin position="46"/>
        <end position="67"/>
    </location>
</feature>
<evidence type="ECO:0000259" key="6">
    <source>
        <dbReference type="Pfam" id="PF06803"/>
    </source>
</evidence>
<evidence type="ECO:0000256" key="4">
    <source>
        <dbReference type="ARBA" id="ARBA00023136"/>
    </source>
</evidence>
<dbReference type="InterPro" id="IPR010652">
    <property type="entry name" value="DUF1232"/>
</dbReference>
<proteinExistence type="predicted"/>
<evidence type="ECO:0000256" key="1">
    <source>
        <dbReference type="ARBA" id="ARBA00004127"/>
    </source>
</evidence>
<dbReference type="Pfam" id="PF06803">
    <property type="entry name" value="DUF1232"/>
    <property type="match status" value="1"/>
</dbReference>
<dbReference type="EMBL" id="BIMW01000089">
    <property type="protein sequence ID" value="GCE94096.1"/>
    <property type="molecule type" value="Genomic_DNA"/>
</dbReference>
<keyword evidence="8" id="KW-1185">Reference proteome</keyword>
<keyword evidence="2 5" id="KW-0812">Transmembrane</keyword>
<gene>
    <name evidence="7" type="ORF">NIES46_21480</name>
</gene>
<reference evidence="7 8" key="1">
    <citation type="journal article" date="2019" name="J Genomics">
        <title>The Draft Genome of a Hydrogen-producing Cyanobacterium, Arthrospira platensis NIES-46.</title>
        <authorList>
            <person name="Suzuki S."/>
            <person name="Yamaguchi H."/>
            <person name="Kawachi M."/>
        </authorList>
    </citation>
    <scope>NUCLEOTIDE SEQUENCE [LARGE SCALE GENOMIC DNA]</scope>
    <source>
        <strain evidence="7 8">NIES-46</strain>
    </source>
</reference>
<dbReference type="Proteomes" id="UP000326169">
    <property type="component" value="Unassembled WGS sequence"/>
</dbReference>
<evidence type="ECO:0000313" key="7">
    <source>
        <dbReference type="EMBL" id="GCE94096.1"/>
    </source>
</evidence>
<feature type="domain" description="DUF1232" evidence="6">
    <location>
        <begin position="23"/>
        <end position="57"/>
    </location>
</feature>
<dbReference type="RefSeq" id="WP_006619619.1">
    <property type="nucleotide sequence ID" value="NZ_BIMW01000089.1"/>
</dbReference>
<comment type="subcellular location">
    <subcellularLocation>
        <location evidence="1">Endomembrane system</location>
        <topology evidence="1">Multi-pass membrane protein</topology>
    </subcellularLocation>
</comment>
<feature type="transmembrane region" description="Helical" evidence="5">
    <location>
        <begin position="21"/>
        <end position="40"/>
    </location>
</feature>
<evidence type="ECO:0000256" key="3">
    <source>
        <dbReference type="ARBA" id="ARBA00022989"/>
    </source>
</evidence>
<evidence type="ECO:0000256" key="2">
    <source>
        <dbReference type="ARBA" id="ARBA00022692"/>
    </source>
</evidence>
<evidence type="ECO:0000256" key="5">
    <source>
        <dbReference type="SAM" id="Phobius"/>
    </source>
</evidence>
<keyword evidence="3 5" id="KW-1133">Transmembrane helix</keyword>
<accession>A0A5M3T8G5</accession>